<evidence type="ECO:0000313" key="2">
    <source>
        <dbReference type="Proteomes" id="UP000295673"/>
    </source>
</evidence>
<accession>A0A4R1N381</accession>
<dbReference type="EMBL" id="SMGR01000004">
    <property type="protein sequence ID" value="TCK99941.1"/>
    <property type="molecule type" value="Genomic_DNA"/>
</dbReference>
<protein>
    <recommendedName>
        <fullName evidence="3">tRNA A-37 threonylcarbamoyl transferase component Bud32</fullName>
    </recommendedName>
</protein>
<dbReference type="InterPro" id="IPR011009">
    <property type="entry name" value="Kinase-like_dom_sf"/>
</dbReference>
<evidence type="ECO:0008006" key="3">
    <source>
        <dbReference type="Google" id="ProtNLM"/>
    </source>
</evidence>
<name>A0A4R1N381_9RHOB</name>
<organism evidence="1 2">
    <name type="scientific">Shimia isoporae</name>
    <dbReference type="NCBI Taxonomy" id="647720"/>
    <lineage>
        <taxon>Bacteria</taxon>
        <taxon>Pseudomonadati</taxon>
        <taxon>Pseudomonadota</taxon>
        <taxon>Alphaproteobacteria</taxon>
        <taxon>Rhodobacterales</taxon>
        <taxon>Roseobacteraceae</taxon>
    </lineage>
</organism>
<dbReference type="OrthoDB" id="7839681at2"/>
<proteinExistence type="predicted"/>
<dbReference type="Proteomes" id="UP000295673">
    <property type="component" value="Unassembled WGS sequence"/>
</dbReference>
<evidence type="ECO:0000313" key="1">
    <source>
        <dbReference type="EMBL" id="TCK99941.1"/>
    </source>
</evidence>
<dbReference type="SUPFAM" id="SSF56112">
    <property type="entry name" value="Protein kinase-like (PK-like)"/>
    <property type="match status" value="1"/>
</dbReference>
<comment type="caution">
    <text evidence="1">The sequence shown here is derived from an EMBL/GenBank/DDBJ whole genome shotgun (WGS) entry which is preliminary data.</text>
</comment>
<gene>
    <name evidence="1" type="ORF">BXY66_3645</name>
</gene>
<dbReference type="AlphaFoldDB" id="A0A4R1N381"/>
<keyword evidence="2" id="KW-1185">Reference proteome</keyword>
<reference evidence="1 2" key="1">
    <citation type="submission" date="2019-03" db="EMBL/GenBank/DDBJ databases">
        <title>Genomic Encyclopedia of Archaeal and Bacterial Type Strains, Phase II (KMG-II): from individual species to whole genera.</title>
        <authorList>
            <person name="Goeker M."/>
        </authorList>
    </citation>
    <scope>NUCLEOTIDE SEQUENCE [LARGE SCALE GENOMIC DNA]</scope>
    <source>
        <strain evidence="1 2">DSM 26433</strain>
    </source>
</reference>
<sequence>MIVTACQSNYIAAMIEQTPRNAEAELKLLAESRAHDDAPRVERVKTEYGVFWIKRPEKLNLRFRLIKGDPRKAFERERLGLHDVNAAGGPAPQLAAEGPDFFVLPDCGPDLRHRLRQVHDAEVRRSLLMDCARSLGELHAMGLSHGRPSPKDMCRVNGKELLLDFERYDRANNNVRGHAEDLVIWAFNVSAHSPEVRDNLPEALEVYSDIAPAGVRAVAEEKCRKLVWANWLTKPLQMRPGNKSKEAKAIPSVLELFGARV</sequence>